<sequence>MDPVTLETPAALRDLTLAESPFAGVLRAGEPLTVWVDAVDVAASPAWAALNTEHILAPIDAAATTDGPRVLLAHCPVQLDDVVRDAALSPGALVTVAVSALRGAAEADRLGASCGRWWVTTEGRPVLALTGTLDWRRDTLALLKGLDPANPPLRAALDRAVEAIDDPRRLRRESEEVEDLLFAAADPEPLPTSLRDADTAPPTRLRTTGEHAAGPGVTSAVRDLVTRLVDGGVADRVGRAIARTRAVFTRTSAVRGRRRTRPAGRRKVVLVAASAATAVILAGALWPTDEKDRPAAAVGSVSTAPPRSASASPTAASSAPADPPAHEDTGPAELVAAARRLVDAVSACSDAPCRERWGEESVDPGNIPAAAGGYGVAVVDEYGGAAAVKIVGDELTQVLVMVRVEEKWLVREVYDLADQP</sequence>
<dbReference type="Proteomes" id="UP001262835">
    <property type="component" value="Unassembled WGS sequence"/>
</dbReference>
<evidence type="ECO:0000256" key="1">
    <source>
        <dbReference type="SAM" id="MobiDB-lite"/>
    </source>
</evidence>
<proteinExistence type="predicted"/>
<gene>
    <name evidence="2" type="ORF">Q9S78_11890</name>
</gene>
<organism evidence="2 3">
    <name type="scientific">Microbacterium aquilitoris</name>
    <dbReference type="NCBI Taxonomy" id="3067307"/>
    <lineage>
        <taxon>Bacteria</taxon>
        <taxon>Bacillati</taxon>
        <taxon>Actinomycetota</taxon>
        <taxon>Actinomycetes</taxon>
        <taxon>Micrococcales</taxon>
        <taxon>Microbacteriaceae</taxon>
        <taxon>Microbacterium</taxon>
    </lineage>
</organism>
<comment type="caution">
    <text evidence="2">The sequence shown here is derived from an EMBL/GenBank/DDBJ whole genome shotgun (WGS) entry which is preliminary data.</text>
</comment>
<reference evidence="2 3" key="1">
    <citation type="submission" date="2023-08" db="EMBL/GenBank/DDBJ databases">
        <title>Microbacterium aquilitoris sp. nov. and Microbacterium gwkjibeachense sp. nov., isolated from beach.</title>
        <authorList>
            <person name="Lee S.D."/>
            <person name="Yang H."/>
            <person name="Kim I."/>
        </authorList>
    </citation>
    <scope>NUCLEOTIDE SEQUENCE [LARGE SCALE GENOMIC DNA]</scope>
    <source>
        <strain evidence="2 3">KSW-18</strain>
    </source>
</reference>
<name>A0ABU3GLU5_9MICO</name>
<keyword evidence="3" id="KW-1185">Reference proteome</keyword>
<dbReference type="EMBL" id="JAUZVT010000002">
    <property type="protein sequence ID" value="MDT3331370.1"/>
    <property type="molecule type" value="Genomic_DNA"/>
</dbReference>
<evidence type="ECO:0000313" key="3">
    <source>
        <dbReference type="Proteomes" id="UP001262835"/>
    </source>
</evidence>
<accession>A0ABU3GLU5</accession>
<protein>
    <submittedName>
        <fullName evidence="2">Uncharacterized protein</fullName>
    </submittedName>
</protein>
<feature type="region of interest" description="Disordered" evidence="1">
    <location>
        <begin position="296"/>
        <end position="329"/>
    </location>
</feature>
<feature type="region of interest" description="Disordered" evidence="1">
    <location>
        <begin position="188"/>
        <end position="215"/>
    </location>
</feature>
<dbReference type="RefSeq" id="WP_311870353.1">
    <property type="nucleotide sequence ID" value="NZ_JAUZVT010000002.1"/>
</dbReference>
<feature type="compositionally biased region" description="Low complexity" evidence="1">
    <location>
        <begin position="302"/>
        <end position="320"/>
    </location>
</feature>
<evidence type="ECO:0000313" key="2">
    <source>
        <dbReference type="EMBL" id="MDT3331370.1"/>
    </source>
</evidence>